<keyword evidence="11" id="KW-1185">Reference proteome</keyword>
<feature type="transmembrane region" description="Helical" evidence="8">
    <location>
        <begin position="44"/>
        <end position="65"/>
    </location>
</feature>
<dbReference type="GO" id="GO:0042910">
    <property type="term" value="F:xenobiotic transmembrane transporter activity"/>
    <property type="evidence" value="ECO:0007669"/>
    <property type="project" value="InterPro"/>
</dbReference>
<protein>
    <submittedName>
        <fullName evidence="10">Multidrug effflux MFS transporter</fullName>
    </submittedName>
</protein>
<dbReference type="GO" id="GO:0005886">
    <property type="term" value="C:plasma membrane"/>
    <property type="evidence" value="ECO:0007669"/>
    <property type="project" value="UniProtKB-SubCell"/>
</dbReference>
<evidence type="ECO:0000256" key="3">
    <source>
        <dbReference type="ARBA" id="ARBA00022448"/>
    </source>
</evidence>
<feature type="transmembrane region" description="Helical" evidence="8">
    <location>
        <begin position="284"/>
        <end position="303"/>
    </location>
</feature>
<evidence type="ECO:0000256" key="7">
    <source>
        <dbReference type="ARBA" id="ARBA00023136"/>
    </source>
</evidence>
<feature type="domain" description="Major facilitator superfamily (MFS) profile" evidence="9">
    <location>
        <begin position="41"/>
        <end position="429"/>
    </location>
</feature>
<feature type="transmembrane region" description="Helical" evidence="8">
    <location>
        <begin position="247"/>
        <end position="272"/>
    </location>
</feature>
<feature type="transmembrane region" description="Helical" evidence="8">
    <location>
        <begin position="199"/>
        <end position="218"/>
    </location>
</feature>
<dbReference type="InterPro" id="IPR005829">
    <property type="entry name" value="Sugar_transporter_CS"/>
</dbReference>
<evidence type="ECO:0000256" key="4">
    <source>
        <dbReference type="ARBA" id="ARBA00022475"/>
    </source>
</evidence>
<evidence type="ECO:0000256" key="2">
    <source>
        <dbReference type="ARBA" id="ARBA00006236"/>
    </source>
</evidence>
<feature type="transmembrane region" description="Helical" evidence="8">
    <location>
        <begin position="172"/>
        <end position="193"/>
    </location>
</feature>
<feature type="transmembrane region" description="Helical" evidence="8">
    <location>
        <begin position="77"/>
        <end position="99"/>
    </location>
</feature>
<sequence length="442" mass="45607">MPHGRKILVGWRLVEGVAETRTLTEPADDLSPGELLPLGRRFRIVLVLGFLTALGPLTIDMYLPALPTITTDLHTSAAAVQLTLTGTLVGLAFGQLLIGPLSDAVGRRLPLLAGVAVHVLASILCVFAPDLAMLGTLRVLQGLGAAAAAVVAMAMVRDLFDGFAAARLFSRLMLVVGVAPILAPTVGGLVLGWTSWRGVFVVLAAAGAAIMVAAALVLPETLPATGRRSGGVRGTVRDYGRLFTDRVYVGLVLVAGLAMAALFAYVSGSSYVFQDEYGMSEQQFALVFAGGAVGLIGATQFNVRLLRRWTPQQILGGSLLAGVGFGVVLLLLAATETGGLAGVLIPLWLVLTMVGLAMPNAPALALSRHGEAAGTAAALLGAIQFGVGAVAAPLVGMLGVGAVAMAIVVFGGMLAATLVFFLVVRPHRLPAEHRRLSRLVRA</sequence>
<dbReference type="PROSITE" id="PS00216">
    <property type="entry name" value="SUGAR_TRANSPORT_1"/>
    <property type="match status" value="1"/>
</dbReference>
<evidence type="ECO:0000313" key="10">
    <source>
        <dbReference type="EMBL" id="MBG0564716.1"/>
    </source>
</evidence>
<dbReference type="NCBIfam" id="TIGR00710">
    <property type="entry name" value="efflux_Bcr_CflA"/>
    <property type="match status" value="1"/>
</dbReference>
<dbReference type="GO" id="GO:1990961">
    <property type="term" value="P:xenobiotic detoxification by transmembrane export across the plasma membrane"/>
    <property type="evidence" value="ECO:0007669"/>
    <property type="project" value="InterPro"/>
</dbReference>
<name>A0A931CDU3_9ACTN</name>
<feature type="transmembrane region" description="Helical" evidence="8">
    <location>
        <begin position="111"/>
        <end position="133"/>
    </location>
</feature>
<dbReference type="InterPro" id="IPR011701">
    <property type="entry name" value="MFS"/>
</dbReference>
<dbReference type="PANTHER" id="PTHR23502">
    <property type="entry name" value="MAJOR FACILITATOR SUPERFAMILY"/>
    <property type="match status" value="1"/>
</dbReference>
<feature type="transmembrane region" description="Helical" evidence="8">
    <location>
        <begin position="139"/>
        <end position="160"/>
    </location>
</feature>
<evidence type="ECO:0000256" key="1">
    <source>
        <dbReference type="ARBA" id="ARBA00004651"/>
    </source>
</evidence>
<dbReference type="PRINTS" id="PR01036">
    <property type="entry name" value="TCRTETB"/>
</dbReference>
<dbReference type="AlphaFoldDB" id="A0A931CDU3"/>
<keyword evidence="3" id="KW-0813">Transport</keyword>
<dbReference type="CDD" id="cd17320">
    <property type="entry name" value="MFS_MdfA_MDR_like"/>
    <property type="match status" value="1"/>
</dbReference>
<feature type="transmembrane region" description="Helical" evidence="8">
    <location>
        <begin position="340"/>
        <end position="361"/>
    </location>
</feature>
<comment type="similarity">
    <text evidence="2">Belongs to the major facilitator superfamily. Bcr/CmlA family.</text>
</comment>
<dbReference type="Proteomes" id="UP000598146">
    <property type="component" value="Unassembled WGS sequence"/>
</dbReference>
<keyword evidence="6 8" id="KW-1133">Transmembrane helix</keyword>
<evidence type="ECO:0000256" key="8">
    <source>
        <dbReference type="SAM" id="Phobius"/>
    </source>
</evidence>
<dbReference type="Pfam" id="PF07690">
    <property type="entry name" value="MFS_1"/>
    <property type="match status" value="1"/>
</dbReference>
<comment type="subcellular location">
    <subcellularLocation>
        <location evidence="1">Cell membrane</location>
        <topology evidence="1">Multi-pass membrane protein</topology>
    </subcellularLocation>
</comment>
<keyword evidence="7 8" id="KW-0472">Membrane</keyword>
<dbReference type="PANTHER" id="PTHR23502:SF132">
    <property type="entry name" value="POLYAMINE TRANSPORTER 2-RELATED"/>
    <property type="match status" value="1"/>
</dbReference>
<proteinExistence type="inferred from homology"/>
<dbReference type="FunFam" id="1.20.1720.10:FF:000005">
    <property type="entry name" value="Bcr/CflA family efflux transporter"/>
    <property type="match status" value="1"/>
</dbReference>
<evidence type="ECO:0000313" key="11">
    <source>
        <dbReference type="Proteomes" id="UP000598146"/>
    </source>
</evidence>
<feature type="transmembrane region" description="Helical" evidence="8">
    <location>
        <begin position="315"/>
        <end position="334"/>
    </location>
</feature>
<dbReference type="InterPro" id="IPR036259">
    <property type="entry name" value="MFS_trans_sf"/>
</dbReference>
<evidence type="ECO:0000256" key="6">
    <source>
        <dbReference type="ARBA" id="ARBA00022989"/>
    </source>
</evidence>
<dbReference type="EMBL" id="JADQTO010000012">
    <property type="protein sequence ID" value="MBG0564716.1"/>
    <property type="molecule type" value="Genomic_DNA"/>
</dbReference>
<dbReference type="Gene3D" id="1.20.1720.10">
    <property type="entry name" value="Multidrug resistance protein D"/>
    <property type="match status" value="1"/>
</dbReference>
<evidence type="ECO:0000259" key="9">
    <source>
        <dbReference type="PROSITE" id="PS50850"/>
    </source>
</evidence>
<dbReference type="SUPFAM" id="SSF103473">
    <property type="entry name" value="MFS general substrate transporter"/>
    <property type="match status" value="1"/>
</dbReference>
<reference evidence="10" key="1">
    <citation type="submission" date="2020-11" db="EMBL/GenBank/DDBJ databases">
        <title>Isolation and identification of active actinomycetes.</title>
        <authorList>
            <person name="Sun X."/>
        </authorList>
    </citation>
    <scope>NUCLEOTIDE SEQUENCE</scope>
    <source>
        <strain evidence="10">NEAU-A11</strain>
    </source>
</reference>
<dbReference type="PROSITE" id="PS50850">
    <property type="entry name" value="MFS"/>
    <property type="match status" value="1"/>
</dbReference>
<dbReference type="InterPro" id="IPR004812">
    <property type="entry name" value="Efflux_drug-R_Bcr/CmlA"/>
</dbReference>
<accession>A0A931CDU3</accession>
<evidence type="ECO:0000256" key="5">
    <source>
        <dbReference type="ARBA" id="ARBA00022692"/>
    </source>
</evidence>
<gene>
    <name evidence="10" type="ORF">I4J89_25025</name>
</gene>
<keyword evidence="5 8" id="KW-0812">Transmembrane</keyword>
<dbReference type="InterPro" id="IPR020846">
    <property type="entry name" value="MFS_dom"/>
</dbReference>
<keyword evidence="4" id="KW-1003">Cell membrane</keyword>
<feature type="transmembrane region" description="Helical" evidence="8">
    <location>
        <begin position="402"/>
        <end position="424"/>
    </location>
</feature>
<feature type="transmembrane region" description="Helical" evidence="8">
    <location>
        <begin position="373"/>
        <end position="396"/>
    </location>
</feature>
<comment type="caution">
    <text evidence="10">The sequence shown here is derived from an EMBL/GenBank/DDBJ whole genome shotgun (WGS) entry which is preliminary data.</text>
</comment>
<organism evidence="10 11">
    <name type="scientific">Actinoplanes aureus</name>
    <dbReference type="NCBI Taxonomy" id="2792083"/>
    <lineage>
        <taxon>Bacteria</taxon>
        <taxon>Bacillati</taxon>
        <taxon>Actinomycetota</taxon>
        <taxon>Actinomycetes</taxon>
        <taxon>Micromonosporales</taxon>
        <taxon>Micromonosporaceae</taxon>
        <taxon>Actinoplanes</taxon>
    </lineage>
</organism>